<dbReference type="EMBL" id="JBHUCZ010000001">
    <property type="protein sequence ID" value="MFD1566228.1"/>
    <property type="molecule type" value="Genomic_DNA"/>
</dbReference>
<proteinExistence type="predicted"/>
<dbReference type="AlphaFoldDB" id="A0ABD6BN93"/>
<gene>
    <name evidence="2" type="ORF">ACFSAU_01875</name>
</gene>
<reference evidence="2 3" key="1">
    <citation type="journal article" date="2019" name="Int. J. Syst. Evol. Microbiol.">
        <title>The Global Catalogue of Microorganisms (GCM) 10K type strain sequencing project: providing services to taxonomists for standard genome sequencing and annotation.</title>
        <authorList>
            <consortium name="The Broad Institute Genomics Platform"/>
            <consortium name="The Broad Institute Genome Sequencing Center for Infectious Disease"/>
            <person name="Wu L."/>
            <person name="Ma J."/>
        </authorList>
    </citation>
    <scope>NUCLEOTIDE SEQUENCE [LARGE SCALE GENOMIC DNA]</scope>
    <source>
        <strain evidence="2 3">CGMCC 1.12859</strain>
    </source>
</reference>
<name>A0ABD6BN93_9EURY</name>
<keyword evidence="1" id="KW-0812">Transmembrane</keyword>
<sequence>MEPKETVEYVDEGELTPRFVKTVVAITAAFLVVGGIVTYYVTFVLLGF</sequence>
<dbReference type="RefSeq" id="WP_267645498.1">
    <property type="nucleotide sequence ID" value="NZ_JANHGR010000001.1"/>
</dbReference>
<feature type="transmembrane region" description="Helical" evidence="1">
    <location>
        <begin position="23"/>
        <end position="46"/>
    </location>
</feature>
<organism evidence="2 3">
    <name type="scientific">Halolamina litorea</name>
    <dbReference type="NCBI Taxonomy" id="1515593"/>
    <lineage>
        <taxon>Archaea</taxon>
        <taxon>Methanobacteriati</taxon>
        <taxon>Methanobacteriota</taxon>
        <taxon>Stenosarchaea group</taxon>
        <taxon>Halobacteria</taxon>
        <taxon>Halobacteriales</taxon>
        <taxon>Haloferacaceae</taxon>
    </lineage>
</organism>
<evidence type="ECO:0000313" key="3">
    <source>
        <dbReference type="Proteomes" id="UP001597139"/>
    </source>
</evidence>
<protein>
    <submittedName>
        <fullName evidence="2">Uncharacterized protein</fullName>
    </submittedName>
</protein>
<comment type="caution">
    <text evidence="2">The sequence shown here is derived from an EMBL/GenBank/DDBJ whole genome shotgun (WGS) entry which is preliminary data.</text>
</comment>
<dbReference type="Proteomes" id="UP001597139">
    <property type="component" value="Unassembled WGS sequence"/>
</dbReference>
<evidence type="ECO:0000256" key="1">
    <source>
        <dbReference type="SAM" id="Phobius"/>
    </source>
</evidence>
<evidence type="ECO:0000313" key="2">
    <source>
        <dbReference type="EMBL" id="MFD1566228.1"/>
    </source>
</evidence>
<accession>A0ABD6BN93</accession>
<keyword evidence="1" id="KW-1133">Transmembrane helix</keyword>
<keyword evidence="3" id="KW-1185">Reference proteome</keyword>
<keyword evidence="1" id="KW-0472">Membrane</keyword>